<keyword evidence="2" id="KW-1185">Reference proteome</keyword>
<dbReference type="EMBL" id="JBBPBN010000103">
    <property type="protein sequence ID" value="KAK8979190.1"/>
    <property type="molecule type" value="Genomic_DNA"/>
</dbReference>
<gene>
    <name evidence="1" type="ORF">V6N11_009399</name>
</gene>
<reference evidence="1 2" key="1">
    <citation type="journal article" date="2024" name="G3 (Bethesda)">
        <title>Genome assembly of Hibiscus sabdariffa L. provides insights into metabolisms of medicinal natural products.</title>
        <authorList>
            <person name="Kim T."/>
        </authorList>
    </citation>
    <scope>NUCLEOTIDE SEQUENCE [LARGE SCALE GENOMIC DNA]</scope>
    <source>
        <strain evidence="1">TK-2024</strain>
        <tissue evidence="1">Old leaves</tissue>
    </source>
</reference>
<evidence type="ECO:0000313" key="2">
    <source>
        <dbReference type="Proteomes" id="UP001396334"/>
    </source>
</evidence>
<accession>A0ABR2NSR9</accession>
<protein>
    <recommendedName>
        <fullName evidence="3">Reverse transcriptase zinc-binding domain-containing protein</fullName>
    </recommendedName>
</protein>
<evidence type="ECO:0008006" key="3">
    <source>
        <dbReference type="Google" id="ProtNLM"/>
    </source>
</evidence>
<comment type="caution">
    <text evidence="1">The sequence shown here is derived from an EMBL/GenBank/DDBJ whole genome shotgun (WGS) entry which is preliminary data.</text>
</comment>
<organism evidence="1 2">
    <name type="scientific">Hibiscus sabdariffa</name>
    <name type="common">roselle</name>
    <dbReference type="NCBI Taxonomy" id="183260"/>
    <lineage>
        <taxon>Eukaryota</taxon>
        <taxon>Viridiplantae</taxon>
        <taxon>Streptophyta</taxon>
        <taxon>Embryophyta</taxon>
        <taxon>Tracheophyta</taxon>
        <taxon>Spermatophyta</taxon>
        <taxon>Magnoliopsida</taxon>
        <taxon>eudicotyledons</taxon>
        <taxon>Gunneridae</taxon>
        <taxon>Pentapetalae</taxon>
        <taxon>rosids</taxon>
        <taxon>malvids</taxon>
        <taxon>Malvales</taxon>
        <taxon>Malvaceae</taxon>
        <taxon>Malvoideae</taxon>
        <taxon>Hibiscus</taxon>
    </lineage>
</organism>
<evidence type="ECO:0000313" key="1">
    <source>
        <dbReference type="EMBL" id="KAK8979190.1"/>
    </source>
</evidence>
<dbReference type="Proteomes" id="UP001396334">
    <property type="component" value="Unassembled WGS sequence"/>
</dbReference>
<proteinExistence type="predicted"/>
<sequence length="140" mass="16569">MTNFEHTRRHFADKARCNLCDVEVEDFSNVLRTCPHTFCVWRELINVEKIHDFMTCDIKTWIWLNLTQPNTFAKEPMAWDLMFGGTCWFICLNRNAVIFTDGIEEGRRPTLEHAFEWLKNVVIIASLVSIPLRRTIEIQH</sequence>
<name>A0ABR2NSR9_9ROSI</name>